<keyword evidence="1 2" id="KW-0732">Signal</keyword>
<evidence type="ECO:0000256" key="2">
    <source>
        <dbReference type="SAM" id="SignalP"/>
    </source>
</evidence>
<sequence length="290" mass="31619">MKRIKRIFIAALSSPVLVIPALAADLGPAPVEAPIAAGPVAAASGWYLRGDVGHSFDAKGDGRYGVWDEASHSKTEFDYDEIKLRGNTDFGIGVGYRFNQYLRADATLAYWKRDVFGSSEAFGGAVSFDDTSKVTAWEMMANAYVDLITWGKVTPYIGGGVGFTRLKYGTMKNRSWCHDPSVCGDSYWADHGGFSSTRFTWALMAGMTVDITSRTKLDFGYRYSHIKGGKAFGWDASDIAAGATGVQGYDKGFDVHQVRVGLRYEFGGPEAAYQPEPLPTYSEPAPVYKN</sequence>
<dbReference type="EMBL" id="BMHH01000009">
    <property type="protein sequence ID" value="GGA96057.1"/>
    <property type="molecule type" value="Genomic_DNA"/>
</dbReference>
<reference evidence="4" key="2">
    <citation type="submission" date="2020-09" db="EMBL/GenBank/DDBJ databases">
        <authorList>
            <person name="Sun Q."/>
            <person name="Zhou Y."/>
        </authorList>
    </citation>
    <scope>NUCLEOTIDE SEQUENCE</scope>
    <source>
        <strain evidence="4">CGMCC 1.15082</strain>
    </source>
</reference>
<protein>
    <submittedName>
        <fullName evidence="4">HEAT resistant agglutinin 1 protein</fullName>
    </submittedName>
</protein>
<dbReference type="Gene3D" id="2.40.160.20">
    <property type="match status" value="1"/>
</dbReference>
<organism evidence="4 5">
    <name type="scientific">Brucella endophytica</name>
    <dbReference type="NCBI Taxonomy" id="1963359"/>
    <lineage>
        <taxon>Bacteria</taxon>
        <taxon>Pseudomonadati</taxon>
        <taxon>Pseudomonadota</taxon>
        <taxon>Alphaproteobacteria</taxon>
        <taxon>Hyphomicrobiales</taxon>
        <taxon>Brucellaceae</taxon>
        <taxon>Brucella/Ochrobactrum group</taxon>
        <taxon>Brucella</taxon>
    </lineage>
</organism>
<reference evidence="4" key="1">
    <citation type="journal article" date="2014" name="Int. J. Syst. Evol. Microbiol.">
        <title>Complete genome sequence of Corynebacterium casei LMG S-19264T (=DSM 44701T), isolated from a smear-ripened cheese.</title>
        <authorList>
            <consortium name="US DOE Joint Genome Institute (JGI-PGF)"/>
            <person name="Walter F."/>
            <person name="Albersmeier A."/>
            <person name="Kalinowski J."/>
            <person name="Ruckert C."/>
        </authorList>
    </citation>
    <scope>NUCLEOTIDE SEQUENCE</scope>
    <source>
        <strain evidence="4">CGMCC 1.15082</strain>
    </source>
</reference>
<dbReference type="Proteomes" id="UP000646478">
    <property type="component" value="Unassembled WGS sequence"/>
</dbReference>
<proteinExistence type="predicted"/>
<evidence type="ECO:0000256" key="1">
    <source>
        <dbReference type="ARBA" id="ARBA00022729"/>
    </source>
</evidence>
<feature type="chain" id="PRO_5037043521" evidence="2">
    <location>
        <begin position="24"/>
        <end position="290"/>
    </location>
</feature>
<feature type="signal peptide" evidence="2">
    <location>
        <begin position="1"/>
        <end position="23"/>
    </location>
</feature>
<dbReference type="Pfam" id="PF13505">
    <property type="entry name" value="OMP_b-brl"/>
    <property type="match status" value="1"/>
</dbReference>
<feature type="domain" description="Outer membrane protein beta-barrel" evidence="3">
    <location>
        <begin position="40"/>
        <end position="266"/>
    </location>
</feature>
<dbReference type="SUPFAM" id="SSF56925">
    <property type="entry name" value="OMPA-like"/>
    <property type="match status" value="1"/>
</dbReference>
<keyword evidence="5" id="KW-1185">Reference proteome</keyword>
<dbReference type="AlphaFoldDB" id="A0A916SDR0"/>
<evidence type="ECO:0000259" key="3">
    <source>
        <dbReference type="Pfam" id="PF13505"/>
    </source>
</evidence>
<gene>
    <name evidence="4" type="ORF">GCM10011491_25530</name>
</gene>
<name>A0A916SDR0_9HYPH</name>
<accession>A0A916SDR0</accession>
<dbReference type="InterPro" id="IPR027385">
    <property type="entry name" value="Beta-barrel_OMP"/>
</dbReference>
<evidence type="ECO:0000313" key="5">
    <source>
        <dbReference type="Proteomes" id="UP000646478"/>
    </source>
</evidence>
<evidence type="ECO:0000313" key="4">
    <source>
        <dbReference type="EMBL" id="GGA96057.1"/>
    </source>
</evidence>
<dbReference type="RefSeq" id="WP_188824555.1">
    <property type="nucleotide sequence ID" value="NZ_BMHH01000009.1"/>
</dbReference>
<comment type="caution">
    <text evidence="4">The sequence shown here is derived from an EMBL/GenBank/DDBJ whole genome shotgun (WGS) entry which is preliminary data.</text>
</comment>
<dbReference type="InterPro" id="IPR011250">
    <property type="entry name" value="OMP/PagP_B-barrel"/>
</dbReference>